<accession>A0A8X8AG78</accession>
<feature type="region of interest" description="Disordered" evidence="1">
    <location>
        <begin position="1694"/>
        <end position="1718"/>
    </location>
</feature>
<proteinExistence type="predicted"/>
<evidence type="ECO:0000256" key="1">
    <source>
        <dbReference type="SAM" id="MobiDB-lite"/>
    </source>
</evidence>
<keyword evidence="3" id="KW-1185">Reference proteome</keyword>
<gene>
    <name evidence="2" type="ORF">POTOM_007990</name>
</gene>
<feature type="region of interest" description="Disordered" evidence="1">
    <location>
        <begin position="817"/>
        <end position="845"/>
    </location>
</feature>
<name>A0A8X8AG78_POPTO</name>
<dbReference type="Pfam" id="PF10344">
    <property type="entry name" value="Hobbit"/>
    <property type="match status" value="5"/>
</dbReference>
<feature type="compositionally biased region" description="Basic and acidic residues" evidence="1">
    <location>
        <begin position="1695"/>
        <end position="1710"/>
    </location>
</feature>
<evidence type="ECO:0000313" key="2">
    <source>
        <dbReference type="EMBL" id="KAG6786390.1"/>
    </source>
</evidence>
<organism evidence="2 3">
    <name type="scientific">Populus tomentosa</name>
    <name type="common">Chinese white poplar</name>
    <dbReference type="NCBI Taxonomy" id="118781"/>
    <lineage>
        <taxon>Eukaryota</taxon>
        <taxon>Viridiplantae</taxon>
        <taxon>Streptophyta</taxon>
        <taxon>Embryophyta</taxon>
        <taxon>Tracheophyta</taxon>
        <taxon>Spermatophyta</taxon>
        <taxon>Magnoliopsida</taxon>
        <taxon>eudicotyledons</taxon>
        <taxon>Gunneridae</taxon>
        <taxon>Pentapetalae</taxon>
        <taxon>rosids</taxon>
        <taxon>fabids</taxon>
        <taxon>Malpighiales</taxon>
        <taxon>Salicaceae</taxon>
        <taxon>Saliceae</taxon>
        <taxon>Populus</taxon>
    </lineage>
</organism>
<sequence>MAASPVKFLFGFLSLSVTLWLLFIFASRLMAWILSRILGASVGFRVGGWKCLRDVVVKFRKGPVESISVGEVRLSIRQSLVKLGVGFFSRDPKLQVLICDLEIVMRPSSRGTKKTKTQRPRSRSSGRGKWMVLANVARFLSVSVTDLAVKTPKATIDVKELGLDISKDGGSKPNLYVKLNILPVLIHMGEPRIISDQMPNFNNGGCISSGEVAFGNMDRSSAAFFCEELSLSCEFNHDREVGVIIQNVDINSGEVTVNLNEELLSRKRSSSDAFAHMDKELVADSSVSKNQHNKQSKLVAITKYTSMFPEKVFFTLPKLDVRFVHQEHDLVVENNIMGIQLRSIKSRSAEDVGESTLIDVQMDFSEIHLLREAGTSVLEILKVDVVSSVYIPIQPISPVRAEVDVKLGGTQCNIIMSRLKPWLRLHHSKKKKMVLREEISTPVRSPTTESKVIMWTCTVSAPEMTIVLYSINGLPLYQGHTLKRLGHLGIGPLSISYTQQTLLGCSQSSHVFANNISSMGTAVHMELGELNLHMADEYQECLKESPFGMESNSGALMHIAKVSLDWGKKDTESSEEDGSRCKLVLNVDVTGMGIYLNFKRVESLITTGISFQALLKSLSASGKRTAQSRGGRSSKPSGKGTQFLKFNLERCSVNFCGDTGLENTVVPDPKRVNYGSQGGQVIISVLDDGTPRTASIMSSVSDECKKLKYSVSLDIFHFTLCMNKEKQSTEMELERARSMYQEYLEERSLDTKVTVFDMQNAKFVQRSGGLKGIAICSLFSATDIKVRWEPDVHLSLIELVLQLRLLVHHQKLQVYGNESKEDASNMKDTDQKKEAPSAPEHLDKHKKRESIFAVDVEMLTISGEVGDGVEAVVQVQSIFSENACIGLLLEGLLLSFNGSRVLKSSRMQISRIPSTPSSLLQLRAIDDSIEDMWRGLKLITAAKTALIFPMKKETSKPKRSSSAKFGSVKFCIRKLTADIEEEPMQGWLDEHYHLMKNEASELAVRLKFFDEFISKVSHCPKAAETVDSSQERRLCIMELRLICKTHQIFRNCEKTGFKPSTARISLLSISATELEVSLTRIDGGDAGMIEVLKKLDPVCCENDIPFSRLYGSCVVLAQQVTLKVAFHPPLLLYSRMLQVFISSLCSFTLQQVFSPNLPRCLYWEMEKGEVSFGVGYEPSFADVSYAFMVALRRANLSARNSDAPQFGEMASGCGLKLPSGASGALLEAPVFTLEVTMDWECDSGTPLNHYLYALPIEGKPREKVFDPFRSQPISPVRAEVDVKLGGTQCNIIMSRLKPWLRLHHSKKKKMVLREEISTPVRSPTTESKVIMWTCTVSAPEMTIVLYSINGLPLYQGHTLKRLGHLGIGPLSISYTQQTLLGCSQSSHVFANNISSMGTAVHMELGELNLHMADEYQECLKESPFGMESNSGALMHIAKVSLDWGKKDTESSEEDGSRCKLVLNVDVTGMGIYLNFKRVESLITTGISFQALLKSLSASGKRTAQSRGGRSSKPSGKGTQFLKFNLERCSVNFCGDTGLENTVVPDPKRVNYGSQGGQVIISVLDDGTPRTASIMSSVSDECKKLKYSVSLDIFHFTLCMNKEKQSTEMELERARSMYQEYLEERSLDTKVTVFDMQNAKFVQRSGGLKGIAICSLFSATDIKVRWEPDVHLSLIELVLQLRLLVHHQKLQVYGNESKEDASNMKDTDQKKKPLQHQNI</sequence>
<feature type="compositionally biased region" description="Basic and acidic residues" evidence="1">
    <location>
        <begin position="818"/>
        <end position="843"/>
    </location>
</feature>
<dbReference type="Proteomes" id="UP000886885">
    <property type="component" value="Chromosome 2A"/>
</dbReference>
<comment type="caution">
    <text evidence="2">The sequence shown here is derived from an EMBL/GenBank/DDBJ whole genome shotgun (WGS) entry which is preliminary data.</text>
</comment>
<dbReference type="PANTHER" id="PTHR15678:SF6">
    <property type="entry name" value="BRIDGE-LIKE LIPID TRANSFER PROTEIN FAMILY MEMBER 2"/>
    <property type="match status" value="1"/>
</dbReference>
<protein>
    <submittedName>
        <fullName evidence="2">Uncharacterized protein</fullName>
    </submittedName>
</protein>
<dbReference type="InterPro" id="IPR045167">
    <property type="entry name" value="Hobbit"/>
</dbReference>
<reference evidence="2" key="1">
    <citation type="journal article" date="2020" name="bioRxiv">
        <title>Hybrid origin of Populus tomentosa Carr. identified through genome sequencing and phylogenomic analysis.</title>
        <authorList>
            <person name="An X."/>
            <person name="Gao K."/>
            <person name="Chen Z."/>
            <person name="Li J."/>
            <person name="Yang X."/>
            <person name="Yang X."/>
            <person name="Zhou J."/>
            <person name="Guo T."/>
            <person name="Zhao T."/>
            <person name="Huang S."/>
            <person name="Miao D."/>
            <person name="Khan W.U."/>
            <person name="Rao P."/>
            <person name="Ye M."/>
            <person name="Lei B."/>
            <person name="Liao W."/>
            <person name="Wang J."/>
            <person name="Ji L."/>
            <person name="Li Y."/>
            <person name="Guo B."/>
            <person name="Mustafa N.S."/>
            <person name="Li S."/>
            <person name="Yun Q."/>
            <person name="Keller S.R."/>
            <person name="Mao J."/>
            <person name="Zhang R."/>
            <person name="Strauss S.H."/>
        </authorList>
    </citation>
    <scope>NUCLEOTIDE SEQUENCE</scope>
    <source>
        <strain evidence="2">GM15</strain>
        <tissue evidence="2">Leaf</tissue>
    </source>
</reference>
<dbReference type="EMBL" id="JAAWWB010000003">
    <property type="protein sequence ID" value="KAG6786390.1"/>
    <property type="molecule type" value="Genomic_DNA"/>
</dbReference>
<evidence type="ECO:0000313" key="3">
    <source>
        <dbReference type="Proteomes" id="UP000886885"/>
    </source>
</evidence>
<dbReference type="PANTHER" id="PTHR15678">
    <property type="entry name" value="ANTIGEN MLAA-22-RELATED"/>
    <property type="match status" value="1"/>
</dbReference>
<dbReference type="OrthoDB" id="1721184at2759"/>